<accession>A0ABW2Y3M8</accession>
<sequence>MTRLFKTTPASVARRFTNLAVHRRLTHPCNEPDLKPLLARSYGHAQGTGVIGPGAQRLLRTMLVNALTPSTERCDVVVTRFYLERLLGAESARLSPRFAPTLGVTETFEDAIEHLERRPSYGTTNGRFNQRPVLWLATPGADADVVTQALENRSAIDLIALFNGPWPYGPTQFIDHDGPRRLPEHTMRLLTRDQAVAKLHCLSPSLRRAPSERMR</sequence>
<gene>
    <name evidence="1" type="ORF">ACFQZM_48775</name>
</gene>
<comment type="caution">
    <text evidence="1">The sequence shown here is derived from an EMBL/GenBank/DDBJ whole genome shotgun (WGS) entry which is preliminary data.</text>
</comment>
<evidence type="ECO:0000313" key="2">
    <source>
        <dbReference type="Proteomes" id="UP001597063"/>
    </source>
</evidence>
<name>A0ABW2Y3M8_9ACTN</name>
<organism evidence="1 2">
    <name type="scientific">Actinomadura fibrosa</name>
    <dbReference type="NCBI Taxonomy" id="111802"/>
    <lineage>
        <taxon>Bacteria</taxon>
        <taxon>Bacillati</taxon>
        <taxon>Actinomycetota</taxon>
        <taxon>Actinomycetes</taxon>
        <taxon>Streptosporangiales</taxon>
        <taxon>Thermomonosporaceae</taxon>
        <taxon>Actinomadura</taxon>
    </lineage>
</organism>
<reference evidence="2" key="1">
    <citation type="journal article" date="2019" name="Int. J. Syst. Evol. Microbiol.">
        <title>The Global Catalogue of Microorganisms (GCM) 10K type strain sequencing project: providing services to taxonomists for standard genome sequencing and annotation.</title>
        <authorList>
            <consortium name="The Broad Institute Genomics Platform"/>
            <consortium name="The Broad Institute Genome Sequencing Center for Infectious Disease"/>
            <person name="Wu L."/>
            <person name="Ma J."/>
        </authorList>
    </citation>
    <scope>NUCLEOTIDE SEQUENCE [LARGE SCALE GENOMIC DNA]</scope>
    <source>
        <strain evidence="2">JCM 9371</strain>
    </source>
</reference>
<dbReference type="RefSeq" id="WP_131756216.1">
    <property type="nucleotide sequence ID" value="NZ_CAACUY010000013.1"/>
</dbReference>
<dbReference type="EMBL" id="JBHTGP010000041">
    <property type="protein sequence ID" value="MFD0692453.1"/>
    <property type="molecule type" value="Genomic_DNA"/>
</dbReference>
<evidence type="ECO:0000313" key="1">
    <source>
        <dbReference type="EMBL" id="MFD0692453.1"/>
    </source>
</evidence>
<dbReference type="Proteomes" id="UP001597063">
    <property type="component" value="Unassembled WGS sequence"/>
</dbReference>
<proteinExistence type="predicted"/>
<protein>
    <submittedName>
        <fullName evidence="1">Uncharacterized protein</fullName>
    </submittedName>
</protein>
<keyword evidence="2" id="KW-1185">Reference proteome</keyword>